<keyword evidence="4" id="KW-0804">Transcription</keyword>
<reference evidence="6 7" key="2">
    <citation type="submission" date="2020-06" db="EMBL/GenBank/DDBJ databases">
        <title>Polyphasic characterization of a Rahnella strain isolated from tree sap.</title>
        <authorList>
            <person name="Kim I.S."/>
        </authorList>
    </citation>
    <scope>NUCLEOTIDE SEQUENCE [LARGE SCALE GENOMIC DNA]</scope>
    <source>
        <strain evidence="6 7">SAP-1</strain>
    </source>
</reference>
<dbReference type="RefSeq" id="WP_169401313.1">
    <property type="nucleotide sequence ID" value="NZ_JAADJU010000001.1"/>
</dbReference>
<evidence type="ECO:0000313" key="6">
    <source>
        <dbReference type="EMBL" id="NMP25627.1"/>
    </source>
</evidence>
<evidence type="ECO:0000313" key="7">
    <source>
        <dbReference type="Proteomes" id="UP000585363"/>
    </source>
</evidence>
<dbReference type="PANTHER" id="PTHR30346">
    <property type="entry name" value="TRANSCRIPTIONAL DUAL REGULATOR HCAR-RELATED"/>
    <property type="match status" value="1"/>
</dbReference>
<dbReference type="GO" id="GO:0032993">
    <property type="term" value="C:protein-DNA complex"/>
    <property type="evidence" value="ECO:0007669"/>
    <property type="project" value="TreeGrafter"/>
</dbReference>
<comment type="similarity">
    <text evidence="1">Belongs to the LysR transcriptional regulatory family.</text>
</comment>
<evidence type="ECO:0000256" key="2">
    <source>
        <dbReference type="ARBA" id="ARBA00023015"/>
    </source>
</evidence>
<comment type="caution">
    <text evidence="6">The sequence shown here is derived from an EMBL/GenBank/DDBJ whole genome shotgun (WGS) entry which is preliminary data.</text>
</comment>
<dbReference type="InterPro" id="IPR036390">
    <property type="entry name" value="WH_DNA-bd_sf"/>
</dbReference>
<dbReference type="AlphaFoldDB" id="A0A848MBZ5"/>
<protein>
    <submittedName>
        <fullName evidence="6">LysR family transcriptional regulator</fullName>
    </submittedName>
</protein>
<reference evidence="6 7" key="1">
    <citation type="submission" date="2020-01" db="EMBL/GenBank/DDBJ databases">
        <authorList>
            <person name="Lee S.D."/>
        </authorList>
    </citation>
    <scope>NUCLEOTIDE SEQUENCE [LARGE SCALE GENOMIC DNA]</scope>
    <source>
        <strain evidence="6 7">SAP-1</strain>
    </source>
</reference>
<evidence type="ECO:0000256" key="3">
    <source>
        <dbReference type="ARBA" id="ARBA00023125"/>
    </source>
</evidence>
<dbReference type="Pfam" id="PF03466">
    <property type="entry name" value="LysR_substrate"/>
    <property type="match status" value="1"/>
</dbReference>
<accession>A0A848MBZ5</accession>
<dbReference type="CDD" id="cd08414">
    <property type="entry name" value="PBP2_LTTR_aromatics_like"/>
    <property type="match status" value="1"/>
</dbReference>
<dbReference type="PROSITE" id="PS50931">
    <property type="entry name" value="HTH_LYSR"/>
    <property type="match status" value="1"/>
</dbReference>
<sequence>MNLKLLKAFVVLAEKGNYLQAALALSMTQPALTKQINLLESLLNTPLFIRGRHGSQLTMGGQRLLPEAIKVLKQADSFLQHAKQIARGEEGRINIGFGLSSFYFAPQCIARFRRLYPAIEVSLEDIPSTRQYDLLENGSLQVGFVRVPAKAPLYYQALFKDHLIMVTPADYGCTVETWLKRLPLLRLYNERGRGLNAQTDMYLQSAQLFPSSTQEAGDIQTLLALVIAGIGVAILPHSIMHIAPASINQIPLTGRYVSWDVGIAWDDRYADLIRDNFIAMVGNTDASMPT</sequence>
<dbReference type="PRINTS" id="PR00039">
    <property type="entry name" value="HTHLYSR"/>
</dbReference>
<dbReference type="Gene3D" id="3.40.190.10">
    <property type="entry name" value="Periplasmic binding protein-like II"/>
    <property type="match status" value="2"/>
</dbReference>
<dbReference type="SUPFAM" id="SSF46785">
    <property type="entry name" value="Winged helix' DNA-binding domain"/>
    <property type="match status" value="1"/>
</dbReference>
<dbReference type="SUPFAM" id="SSF53850">
    <property type="entry name" value="Periplasmic binding protein-like II"/>
    <property type="match status" value="1"/>
</dbReference>
<dbReference type="InterPro" id="IPR036388">
    <property type="entry name" value="WH-like_DNA-bd_sf"/>
</dbReference>
<keyword evidence="3" id="KW-0238">DNA-binding</keyword>
<evidence type="ECO:0000256" key="4">
    <source>
        <dbReference type="ARBA" id="ARBA00023163"/>
    </source>
</evidence>
<dbReference type="Proteomes" id="UP000585363">
    <property type="component" value="Unassembled WGS sequence"/>
</dbReference>
<keyword evidence="7" id="KW-1185">Reference proteome</keyword>
<dbReference type="Gene3D" id="1.10.10.10">
    <property type="entry name" value="Winged helix-like DNA-binding domain superfamily/Winged helix DNA-binding domain"/>
    <property type="match status" value="1"/>
</dbReference>
<feature type="domain" description="HTH lysR-type" evidence="5">
    <location>
        <begin position="1"/>
        <end position="58"/>
    </location>
</feature>
<organism evidence="6 7">
    <name type="scientific">Rouxiella aceris</name>
    <dbReference type="NCBI Taxonomy" id="2703884"/>
    <lineage>
        <taxon>Bacteria</taxon>
        <taxon>Pseudomonadati</taxon>
        <taxon>Pseudomonadota</taxon>
        <taxon>Gammaproteobacteria</taxon>
        <taxon>Enterobacterales</taxon>
        <taxon>Yersiniaceae</taxon>
        <taxon>Rouxiella</taxon>
    </lineage>
</organism>
<dbReference type="GO" id="GO:0003677">
    <property type="term" value="F:DNA binding"/>
    <property type="evidence" value="ECO:0007669"/>
    <property type="project" value="UniProtKB-KW"/>
</dbReference>
<dbReference type="GO" id="GO:0003700">
    <property type="term" value="F:DNA-binding transcription factor activity"/>
    <property type="evidence" value="ECO:0007669"/>
    <property type="project" value="InterPro"/>
</dbReference>
<dbReference type="InterPro" id="IPR005119">
    <property type="entry name" value="LysR_subst-bd"/>
</dbReference>
<proteinExistence type="inferred from homology"/>
<keyword evidence="2" id="KW-0805">Transcription regulation</keyword>
<evidence type="ECO:0000256" key="1">
    <source>
        <dbReference type="ARBA" id="ARBA00009437"/>
    </source>
</evidence>
<name>A0A848MBZ5_9GAMM</name>
<gene>
    <name evidence="6" type="ORF">GW590_01850</name>
</gene>
<evidence type="ECO:0000259" key="5">
    <source>
        <dbReference type="PROSITE" id="PS50931"/>
    </source>
</evidence>
<dbReference type="InterPro" id="IPR000847">
    <property type="entry name" value="LysR_HTH_N"/>
</dbReference>
<dbReference type="Pfam" id="PF00126">
    <property type="entry name" value="HTH_1"/>
    <property type="match status" value="1"/>
</dbReference>
<dbReference type="PANTHER" id="PTHR30346:SF28">
    <property type="entry name" value="HTH-TYPE TRANSCRIPTIONAL REGULATOR CYNR"/>
    <property type="match status" value="1"/>
</dbReference>
<dbReference type="EMBL" id="JAADJU010000001">
    <property type="protein sequence ID" value="NMP25627.1"/>
    <property type="molecule type" value="Genomic_DNA"/>
</dbReference>